<dbReference type="EMBL" id="SMLM01000001">
    <property type="protein sequence ID" value="TFZ07051.1"/>
    <property type="molecule type" value="Genomic_DNA"/>
</dbReference>
<evidence type="ECO:0000313" key="4">
    <source>
        <dbReference type="Proteomes" id="UP000298180"/>
    </source>
</evidence>
<feature type="signal peptide" evidence="2">
    <location>
        <begin position="1"/>
        <end position="22"/>
    </location>
</feature>
<keyword evidence="4" id="KW-1185">Reference proteome</keyword>
<dbReference type="PANTHER" id="PTHR24104:SF25">
    <property type="entry name" value="PROTEIN LIN-41"/>
    <property type="match status" value="1"/>
</dbReference>
<protein>
    <recommendedName>
        <fullName evidence="5">NHL repeat containing protein</fullName>
    </recommendedName>
</protein>
<dbReference type="RefSeq" id="WP_135263131.1">
    <property type="nucleotide sequence ID" value="NZ_SMLM01000001.1"/>
</dbReference>
<dbReference type="Gene3D" id="2.120.10.30">
    <property type="entry name" value="TolB, C-terminal domain"/>
    <property type="match status" value="2"/>
</dbReference>
<dbReference type="GO" id="GO:0008270">
    <property type="term" value="F:zinc ion binding"/>
    <property type="evidence" value="ECO:0007669"/>
    <property type="project" value="UniProtKB-KW"/>
</dbReference>
<dbReference type="InterPro" id="IPR050952">
    <property type="entry name" value="TRIM-NHL_E3_ligases"/>
</dbReference>
<feature type="region of interest" description="Disordered" evidence="1">
    <location>
        <begin position="345"/>
        <end position="384"/>
    </location>
</feature>
<evidence type="ECO:0008006" key="5">
    <source>
        <dbReference type="Google" id="ProtNLM"/>
    </source>
</evidence>
<feature type="chain" id="PRO_5021308710" description="NHL repeat containing protein" evidence="2">
    <location>
        <begin position="23"/>
        <end position="417"/>
    </location>
</feature>
<keyword evidence="2" id="KW-0732">Signal</keyword>
<dbReference type="SUPFAM" id="SSF75011">
    <property type="entry name" value="3-carboxy-cis,cis-mucoante lactonizing enzyme"/>
    <property type="match status" value="1"/>
</dbReference>
<dbReference type="OrthoDB" id="9796932at2"/>
<gene>
    <name evidence="3" type="ORF">EZ313_10665</name>
</gene>
<comment type="caution">
    <text evidence="3">The sequence shown here is derived from an EMBL/GenBank/DDBJ whole genome shotgun (WGS) entry which is preliminary data.</text>
</comment>
<dbReference type="PANTHER" id="PTHR24104">
    <property type="entry name" value="E3 UBIQUITIN-PROTEIN LIGASE NHLRC1-RELATED"/>
    <property type="match status" value="1"/>
</dbReference>
<accession>A0A4Z0C6Y6</accession>
<sequence>MFMTRHLQLRAITISCTLAGIAACGGGGGGEAPTIPAVTVLGQASFQANQSNQGGAVADNTLDNPIGNVTLSESGTLFVPDTLNGRVLGYRKVPEQNNAPADFVIGKLNLFAPTSGTVSKTDFNSPYSVSIAKGKMAVADRFANRVLIYSEVPSSNAQPATFVVGQSSPTAQDSLGCSRVGLSAPRSAVLTPNGKLVLADLEHHRVLIWNNVPQADLQPADAVVGQPDFTSCAANAGAAGPGAETLNEPDALWSDGEKLIVADSLNHRVLIWNRMPADSAERFKPADVVLGQISFSGSAPNDAGGDGIKDAAPGASTFNTPRAVHSDGVRLAVGDTGNHRVLIWNTIPTSSGTPPDRVIGQADSGHGAPNDGNRDGAEDPTPTEAVFKAPRGVYLDGQRLFVSDTMNHRVLIIRLDR</sequence>
<proteinExistence type="predicted"/>
<name>A0A4Z0C6Y6_9BURK</name>
<dbReference type="Proteomes" id="UP000298180">
    <property type="component" value="Unassembled WGS sequence"/>
</dbReference>
<organism evidence="3 4">
    <name type="scientific">Ramlibacter henchirensis</name>
    <dbReference type="NCBI Taxonomy" id="204072"/>
    <lineage>
        <taxon>Bacteria</taxon>
        <taxon>Pseudomonadati</taxon>
        <taxon>Pseudomonadota</taxon>
        <taxon>Betaproteobacteria</taxon>
        <taxon>Burkholderiales</taxon>
        <taxon>Comamonadaceae</taxon>
        <taxon>Ramlibacter</taxon>
    </lineage>
</organism>
<evidence type="ECO:0000313" key="3">
    <source>
        <dbReference type="EMBL" id="TFZ07051.1"/>
    </source>
</evidence>
<dbReference type="AlphaFoldDB" id="A0A4Z0C6Y6"/>
<evidence type="ECO:0000256" key="1">
    <source>
        <dbReference type="SAM" id="MobiDB-lite"/>
    </source>
</evidence>
<evidence type="ECO:0000256" key="2">
    <source>
        <dbReference type="SAM" id="SignalP"/>
    </source>
</evidence>
<dbReference type="InterPro" id="IPR011042">
    <property type="entry name" value="6-blade_b-propeller_TolB-like"/>
</dbReference>
<reference evidence="3 4" key="1">
    <citation type="submission" date="2019-03" db="EMBL/GenBank/DDBJ databases">
        <title>Ramlibacter henchirensis DSM 14656, whole genome shotgun sequence.</title>
        <authorList>
            <person name="Zhang X."/>
            <person name="Feng G."/>
            <person name="Zhu H."/>
        </authorList>
    </citation>
    <scope>NUCLEOTIDE SEQUENCE [LARGE SCALE GENOMIC DNA]</scope>
    <source>
        <strain evidence="3 4">DSM 14656</strain>
    </source>
</reference>
<dbReference type="PROSITE" id="PS51257">
    <property type="entry name" value="PROKAR_LIPOPROTEIN"/>
    <property type="match status" value="1"/>
</dbReference>